<dbReference type="Proteomes" id="UP000807769">
    <property type="component" value="Unassembled WGS sequence"/>
</dbReference>
<name>A0A9P7EQW7_9AGAM</name>
<feature type="region of interest" description="Disordered" evidence="1">
    <location>
        <begin position="373"/>
        <end position="430"/>
    </location>
</feature>
<evidence type="ECO:0000313" key="2">
    <source>
        <dbReference type="EMBL" id="KAG1827570.1"/>
    </source>
</evidence>
<dbReference type="GeneID" id="64636349"/>
<evidence type="ECO:0000313" key="3">
    <source>
        <dbReference type="Proteomes" id="UP000807769"/>
    </source>
</evidence>
<comment type="caution">
    <text evidence="2">The sequence shown here is derived from an EMBL/GenBank/DDBJ whole genome shotgun (WGS) entry which is preliminary data.</text>
</comment>
<organism evidence="2 3">
    <name type="scientific">Suillus subaureus</name>
    <dbReference type="NCBI Taxonomy" id="48587"/>
    <lineage>
        <taxon>Eukaryota</taxon>
        <taxon>Fungi</taxon>
        <taxon>Dikarya</taxon>
        <taxon>Basidiomycota</taxon>
        <taxon>Agaricomycotina</taxon>
        <taxon>Agaricomycetes</taxon>
        <taxon>Agaricomycetidae</taxon>
        <taxon>Boletales</taxon>
        <taxon>Suillineae</taxon>
        <taxon>Suillaceae</taxon>
        <taxon>Suillus</taxon>
    </lineage>
</organism>
<dbReference type="PANTHER" id="PTHR10622">
    <property type="entry name" value="HET DOMAIN-CONTAINING PROTEIN"/>
    <property type="match status" value="1"/>
</dbReference>
<sequence>MFVWYRNSALTIIHLSDVSPSSKPGALAECTWNTRGWTVQEFLAPKIILFYTQNWTLYLDDRSPNHKESATIMQELADATGINKQSLVTFRPGLMGVREKLRWSSSRVTTLQEDTAYSLFGIFGIHLRVIYGENRQNALGRLLQEIIARSCDITALDWVGKSSDFNSCLPADITSYKAPPYTPPLLSEEEMQTSISALRDTVDADSALKLYALLDYLGPPRFVNSRLQLPCIAFLLTEVELRRVQDQGRCLVYDVKANGLQDLQITMANRLIQFSPASPARVTFFLIRPWNRYDLDLPDSEDESRDLDDFPEPLSPSDDLPLWPPRDHEVANSEYHRTLRVIVHLGGGRGDGAFGEVSGDEDADEETRLYGTGFQSGFLDDDDPSSADPGPVYRDEPRGEHDMSPDVRSASPGSGSGSGDGSWEHASQTR</sequence>
<dbReference type="OrthoDB" id="2691269at2759"/>
<gene>
    <name evidence="2" type="ORF">BJ212DRAFT_1583960</name>
</gene>
<dbReference type="PANTHER" id="PTHR10622:SF10">
    <property type="entry name" value="HET DOMAIN-CONTAINING PROTEIN"/>
    <property type="match status" value="1"/>
</dbReference>
<feature type="compositionally biased region" description="Basic and acidic residues" evidence="1">
    <location>
        <begin position="393"/>
        <end position="405"/>
    </location>
</feature>
<proteinExistence type="predicted"/>
<evidence type="ECO:0000256" key="1">
    <source>
        <dbReference type="SAM" id="MobiDB-lite"/>
    </source>
</evidence>
<dbReference type="RefSeq" id="XP_041200417.1">
    <property type="nucleotide sequence ID" value="XM_041342333.1"/>
</dbReference>
<feature type="compositionally biased region" description="Acidic residues" evidence="1">
    <location>
        <begin position="301"/>
        <end position="311"/>
    </location>
</feature>
<dbReference type="AlphaFoldDB" id="A0A9P7EQW7"/>
<accession>A0A9P7EQW7</accession>
<protein>
    <submittedName>
        <fullName evidence="2">Uncharacterized protein</fullName>
    </submittedName>
</protein>
<reference evidence="2" key="1">
    <citation type="journal article" date="2020" name="New Phytol.">
        <title>Comparative genomics reveals dynamic genome evolution in host specialist ectomycorrhizal fungi.</title>
        <authorList>
            <person name="Lofgren L.A."/>
            <person name="Nguyen N.H."/>
            <person name="Vilgalys R."/>
            <person name="Ruytinx J."/>
            <person name="Liao H.L."/>
            <person name="Branco S."/>
            <person name="Kuo A."/>
            <person name="LaButti K."/>
            <person name="Lipzen A."/>
            <person name="Andreopoulos W."/>
            <person name="Pangilinan J."/>
            <person name="Riley R."/>
            <person name="Hundley H."/>
            <person name="Na H."/>
            <person name="Barry K."/>
            <person name="Grigoriev I.V."/>
            <person name="Stajich J.E."/>
            <person name="Kennedy P.G."/>
        </authorList>
    </citation>
    <scope>NUCLEOTIDE SEQUENCE</scope>
    <source>
        <strain evidence="2">MN1</strain>
    </source>
</reference>
<keyword evidence="3" id="KW-1185">Reference proteome</keyword>
<feature type="region of interest" description="Disordered" evidence="1">
    <location>
        <begin position="301"/>
        <end position="324"/>
    </location>
</feature>
<dbReference type="EMBL" id="JABBWG010000001">
    <property type="protein sequence ID" value="KAG1827570.1"/>
    <property type="molecule type" value="Genomic_DNA"/>
</dbReference>